<proteinExistence type="inferred from homology"/>
<keyword evidence="16" id="KW-1185">Reference proteome</keyword>
<feature type="region of interest" description="Disordered" evidence="13">
    <location>
        <begin position="390"/>
        <end position="494"/>
    </location>
</feature>
<feature type="domain" description="RING-type" evidence="14">
    <location>
        <begin position="106"/>
        <end position="146"/>
    </location>
</feature>
<evidence type="ECO:0000313" key="15">
    <source>
        <dbReference type="EMBL" id="GJN94621.1"/>
    </source>
</evidence>
<name>A0AAV5GPV2_9BASI</name>
<evidence type="ECO:0000256" key="4">
    <source>
        <dbReference type="ARBA" id="ARBA00012483"/>
    </source>
</evidence>
<dbReference type="Pfam" id="PF23230">
    <property type="entry name" value="zf-C2H2_13"/>
    <property type="match status" value="1"/>
</dbReference>
<dbReference type="InterPro" id="IPR044288">
    <property type="entry name" value="ZNF598/HEL2"/>
</dbReference>
<dbReference type="InterPro" id="IPR001841">
    <property type="entry name" value="Znf_RING"/>
</dbReference>
<dbReference type="InterPro" id="IPR041888">
    <property type="entry name" value="RING-HC_ZNF598/HEL2"/>
</dbReference>
<evidence type="ECO:0000256" key="5">
    <source>
        <dbReference type="ARBA" id="ARBA00022490"/>
    </source>
</evidence>
<sequence length="823" mass="86542">MSRRAAFGGRLTEGGDGQPARPASTPASAGTGAGSQRGEQQHGGNRGKGKGRAPAQQQQQQNRPPQSSSASSARDQRMLEINAVAAAMAKAAAESGEAGDGDDATCFICAEPVQYWSVGSCNHRTCHTCSIRLRALYKKHECTFCKTECPTVIFTDSEDKPFEDYAPEHTPFSDTKLGILFETRAQLEDTLSLLRFNCPYKPGLSDPSSAAPDSPAQACDHILSGWSDLKRHVRSMHHCTLCDLCCSNKKIFAHEHELFSTAPAAGGAAGRKRETELDAHLDKQHAMCGFCKRWFYDSDGLYKHCREQHEECFICVRQGIRHQYHLNYDRLEQHFKNDHYICPHPDCLAQKFVVFESELDLQAHALEVHGVGTFQDQRSRKEARRIETNFVYSSDDRQGAGAGGGNRRRGGQAQRTAAASFVEAPRGDTPAAGTGAGSGSGERRVPGLGAPVASGSGARASRFGGQLTSDSSPPSSGATTPLGGAPLSGNEARDAATLQRHAALLRRVQDLTGGHEGKVAGFKIAARSFRNGEIAASDLVDQLYHVFDQRTDEAESVILGFADLLDDAEKKRAVQIAWRDLRSENNFPSLAPLAPTLNGVPTSVQPTSQRALSAQHRSGGNASSTWDRVERAANSAGPAPIAPRSNPFPALMSASNAKSIPGLSKAGQAKKRVPTGGSTAWSSAAGGSSSSASSGASAFPALGGGGLRSAPVSRPASTTPHSISRPASSSSTSRAAAPRAPNGLDFPSLPASASEADKRARMRAALSKPAARTVLDDADAWGGASGSGAGSGAAEDGSAGGKKKGKGRQKVVLLSSGLASQTN</sequence>
<evidence type="ECO:0000256" key="8">
    <source>
        <dbReference type="ARBA" id="ARBA00022723"/>
    </source>
</evidence>
<evidence type="ECO:0000256" key="12">
    <source>
        <dbReference type="PROSITE-ProRule" id="PRU00175"/>
    </source>
</evidence>
<keyword evidence="8" id="KW-0479">Metal-binding</keyword>
<evidence type="ECO:0000259" key="14">
    <source>
        <dbReference type="PROSITE" id="PS50089"/>
    </source>
</evidence>
<dbReference type="GO" id="GO:0061630">
    <property type="term" value="F:ubiquitin protein ligase activity"/>
    <property type="evidence" value="ECO:0007669"/>
    <property type="project" value="UniProtKB-EC"/>
</dbReference>
<evidence type="ECO:0000256" key="7">
    <source>
        <dbReference type="ARBA" id="ARBA00022679"/>
    </source>
</evidence>
<feature type="region of interest" description="Disordered" evidence="13">
    <location>
        <begin position="602"/>
        <end position="823"/>
    </location>
</feature>
<dbReference type="InterPro" id="IPR013087">
    <property type="entry name" value="Znf_C2H2_type"/>
</dbReference>
<evidence type="ECO:0000313" key="16">
    <source>
        <dbReference type="Proteomes" id="UP001342314"/>
    </source>
</evidence>
<dbReference type="GO" id="GO:0016567">
    <property type="term" value="P:protein ubiquitination"/>
    <property type="evidence" value="ECO:0007669"/>
    <property type="project" value="TreeGrafter"/>
</dbReference>
<dbReference type="Pfam" id="PF23202">
    <property type="entry name" value="PAH_ZNF598"/>
    <property type="match status" value="1"/>
</dbReference>
<protein>
    <recommendedName>
        <fullName evidence="4">RING-type E3 ubiquitin transferase</fullName>
        <ecNumber evidence="4">2.3.2.27</ecNumber>
    </recommendedName>
</protein>
<feature type="compositionally biased region" description="Low complexity" evidence="13">
    <location>
        <begin position="724"/>
        <end position="741"/>
    </location>
</feature>
<dbReference type="InterPro" id="IPR056437">
    <property type="entry name" value="Znf-C2H2_ZNF598/HEL2"/>
</dbReference>
<evidence type="ECO:0000256" key="9">
    <source>
        <dbReference type="ARBA" id="ARBA00022771"/>
    </source>
</evidence>
<feature type="region of interest" description="Disordered" evidence="13">
    <location>
        <begin position="1"/>
        <end position="74"/>
    </location>
</feature>
<evidence type="ECO:0000256" key="2">
    <source>
        <dbReference type="ARBA" id="ARBA00004496"/>
    </source>
</evidence>
<dbReference type="Proteomes" id="UP001342314">
    <property type="component" value="Unassembled WGS sequence"/>
</dbReference>
<dbReference type="PROSITE" id="PS50089">
    <property type="entry name" value="ZF_RING_2"/>
    <property type="match status" value="1"/>
</dbReference>
<organism evidence="15 16">
    <name type="scientific">Rhodotorula paludigena</name>
    <dbReference type="NCBI Taxonomy" id="86838"/>
    <lineage>
        <taxon>Eukaryota</taxon>
        <taxon>Fungi</taxon>
        <taxon>Dikarya</taxon>
        <taxon>Basidiomycota</taxon>
        <taxon>Pucciniomycotina</taxon>
        <taxon>Microbotryomycetes</taxon>
        <taxon>Sporidiobolales</taxon>
        <taxon>Sporidiobolaceae</taxon>
        <taxon>Rhodotorula</taxon>
    </lineage>
</organism>
<feature type="compositionally biased region" description="Polar residues" evidence="13">
    <location>
        <begin position="602"/>
        <end position="626"/>
    </location>
</feature>
<keyword evidence="9 12" id="KW-0863">Zinc-finger</keyword>
<dbReference type="Pfam" id="PF25447">
    <property type="entry name" value="RING_ZNF598"/>
    <property type="match status" value="1"/>
</dbReference>
<dbReference type="SUPFAM" id="SSF57850">
    <property type="entry name" value="RING/U-box"/>
    <property type="match status" value="1"/>
</dbReference>
<evidence type="ECO:0000256" key="1">
    <source>
        <dbReference type="ARBA" id="ARBA00000900"/>
    </source>
</evidence>
<dbReference type="GO" id="GO:0043022">
    <property type="term" value="F:ribosome binding"/>
    <property type="evidence" value="ECO:0007669"/>
    <property type="project" value="TreeGrafter"/>
</dbReference>
<comment type="pathway">
    <text evidence="3">Protein modification; protein ubiquitination.</text>
</comment>
<keyword evidence="10" id="KW-0862">Zinc</keyword>
<dbReference type="SMART" id="SM00355">
    <property type="entry name" value="ZnF_C2H2"/>
    <property type="match status" value="3"/>
</dbReference>
<feature type="compositionally biased region" description="Low complexity" evidence="13">
    <location>
        <begin position="453"/>
        <end position="465"/>
    </location>
</feature>
<feature type="compositionally biased region" description="Low complexity" evidence="13">
    <location>
        <begin position="52"/>
        <end position="73"/>
    </location>
</feature>
<feature type="compositionally biased region" description="Low complexity" evidence="13">
    <location>
        <begin position="676"/>
        <end position="701"/>
    </location>
</feature>
<dbReference type="InterPro" id="IPR057634">
    <property type="entry name" value="PAH_ZNF598/HEL2"/>
</dbReference>
<dbReference type="EC" id="2.3.2.27" evidence="4"/>
<accession>A0AAV5GPV2</accession>
<dbReference type="PANTHER" id="PTHR22938:SF0">
    <property type="entry name" value="E3 UBIQUITIN-PROTEIN LIGASE ZNF598"/>
    <property type="match status" value="1"/>
</dbReference>
<comment type="similarity">
    <text evidence="11">Belongs to the ZNF598/HEL2 family.</text>
</comment>
<dbReference type="EMBL" id="BQKY01000018">
    <property type="protein sequence ID" value="GJN94621.1"/>
    <property type="molecule type" value="Genomic_DNA"/>
</dbReference>
<dbReference type="GO" id="GO:0005737">
    <property type="term" value="C:cytoplasm"/>
    <property type="evidence" value="ECO:0007669"/>
    <property type="project" value="UniProtKB-SubCell"/>
</dbReference>
<keyword evidence="7" id="KW-0808">Transferase</keyword>
<dbReference type="GO" id="GO:0072344">
    <property type="term" value="P:rescue of stalled ribosome"/>
    <property type="evidence" value="ECO:0007669"/>
    <property type="project" value="InterPro"/>
</dbReference>
<evidence type="ECO:0000256" key="13">
    <source>
        <dbReference type="SAM" id="MobiDB-lite"/>
    </source>
</evidence>
<comment type="catalytic activity">
    <reaction evidence="1">
        <text>S-ubiquitinyl-[E2 ubiquitin-conjugating enzyme]-L-cysteine + [acceptor protein]-L-lysine = [E2 ubiquitin-conjugating enzyme]-L-cysteine + N(6)-ubiquitinyl-[acceptor protein]-L-lysine.</text>
        <dbReference type="EC" id="2.3.2.27"/>
    </reaction>
</comment>
<feature type="compositionally biased region" description="Polar residues" evidence="13">
    <location>
        <begin position="466"/>
        <end position="479"/>
    </location>
</feature>
<evidence type="ECO:0000256" key="6">
    <source>
        <dbReference type="ARBA" id="ARBA00022553"/>
    </source>
</evidence>
<dbReference type="InterPro" id="IPR013083">
    <property type="entry name" value="Znf_RING/FYVE/PHD"/>
</dbReference>
<keyword evidence="6" id="KW-0597">Phosphoprotein</keyword>
<dbReference type="Gene3D" id="3.30.40.10">
    <property type="entry name" value="Zinc/RING finger domain, C3HC4 (zinc finger)"/>
    <property type="match status" value="1"/>
</dbReference>
<evidence type="ECO:0000256" key="11">
    <source>
        <dbReference type="ARBA" id="ARBA00035113"/>
    </source>
</evidence>
<dbReference type="PANTHER" id="PTHR22938">
    <property type="entry name" value="ZINC FINGER PROTEIN 598"/>
    <property type="match status" value="1"/>
</dbReference>
<evidence type="ECO:0000256" key="3">
    <source>
        <dbReference type="ARBA" id="ARBA00004906"/>
    </source>
</evidence>
<dbReference type="AlphaFoldDB" id="A0AAV5GPV2"/>
<keyword evidence="5" id="KW-0963">Cytoplasm</keyword>
<evidence type="ECO:0000256" key="10">
    <source>
        <dbReference type="ARBA" id="ARBA00022833"/>
    </source>
</evidence>
<comment type="subcellular location">
    <subcellularLocation>
        <location evidence="2">Cytoplasm</location>
    </subcellularLocation>
</comment>
<comment type="caution">
    <text evidence="15">The sequence shown here is derived from an EMBL/GenBank/DDBJ whole genome shotgun (WGS) entry which is preliminary data.</text>
</comment>
<reference evidence="15 16" key="1">
    <citation type="submission" date="2021-12" db="EMBL/GenBank/DDBJ databases">
        <title>High titer production of polyol ester of fatty acids by Rhodotorula paludigena BS15 towards product separation-free biomass refinery.</title>
        <authorList>
            <person name="Mano J."/>
            <person name="Ono H."/>
            <person name="Tanaka T."/>
            <person name="Naito K."/>
            <person name="Sushida H."/>
            <person name="Ike M."/>
            <person name="Tokuyasu K."/>
            <person name="Kitaoka M."/>
        </authorList>
    </citation>
    <scope>NUCLEOTIDE SEQUENCE [LARGE SCALE GENOMIC DNA]</scope>
    <source>
        <strain evidence="15 16">BS15</strain>
    </source>
</reference>
<gene>
    <name evidence="15" type="ORF">Rhopal_007704-T1</name>
</gene>
<dbReference type="CDD" id="cd16615">
    <property type="entry name" value="RING-HC_ZNF598"/>
    <property type="match status" value="1"/>
</dbReference>
<dbReference type="PROSITE" id="PS00028">
    <property type="entry name" value="ZINC_FINGER_C2H2_1"/>
    <property type="match status" value="1"/>
</dbReference>
<dbReference type="GO" id="GO:0008270">
    <property type="term" value="F:zinc ion binding"/>
    <property type="evidence" value="ECO:0007669"/>
    <property type="project" value="UniProtKB-KW"/>
</dbReference>